<feature type="domain" description="Phenol hydroxylase-like C-terminal dimerisation" evidence="2">
    <location>
        <begin position="15"/>
        <end position="188"/>
    </location>
</feature>
<gene>
    <name evidence="3" type="ORF">D9757_015117</name>
</gene>
<dbReference type="GO" id="GO:0016491">
    <property type="term" value="F:oxidoreductase activity"/>
    <property type="evidence" value="ECO:0007669"/>
    <property type="project" value="UniProtKB-KW"/>
</dbReference>
<evidence type="ECO:0000313" key="4">
    <source>
        <dbReference type="Proteomes" id="UP000518752"/>
    </source>
</evidence>
<organism evidence="3 4">
    <name type="scientific">Collybiopsis confluens</name>
    <dbReference type="NCBI Taxonomy" id="2823264"/>
    <lineage>
        <taxon>Eukaryota</taxon>
        <taxon>Fungi</taxon>
        <taxon>Dikarya</taxon>
        <taxon>Basidiomycota</taxon>
        <taxon>Agaricomycotina</taxon>
        <taxon>Agaricomycetes</taxon>
        <taxon>Agaricomycetidae</taxon>
        <taxon>Agaricales</taxon>
        <taxon>Marasmiineae</taxon>
        <taxon>Omphalotaceae</taxon>
        <taxon>Collybiopsis</taxon>
    </lineage>
</organism>
<dbReference type="SUPFAM" id="SSF52833">
    <property type="entry name" value="Thioredoxin-like"/>
    <property type="match status" value="1"/>
</dbReference>
<evidence type="ECO:0000256" key="1">
    <source>
        <dbReference type="ARBA" id="ARBA00023002"/>
    </source>
</evidence>
<evidence type="ECO:0000259" key="2">
    <source>
        <dbReference type="Pfam" id="PF07976"/>
    </source>
</evidence>
<dbReference type="InterPro" id="IPR012941">
    <property type="entry name" value="Phe_hydrox_C_dim_dom"/>
</dbReference>
<name>A0A8H5C6A4_9AGAR</name>
<keyword evidence="4" id="KW-1185">Reference proteome</keyword>
<comment type="caution">
    <text evidence="3">The sequence shown here is derived from an EMBL/GenBank/DDBJ whole genome shotgun (WGS) entry which is preliminary data.</text>
</comment>
<sequence length="191" mass="21806">MLHEQNLFTSGVGIRYRSQLMVEANNREVSLSDTFSLEIGTRLPPMNIVRFADWHPMDIQDLAASDGLFKIIIFSGDLQGDIESKGLREFAEHLQLLADKKQGSILFKQFTMFTVVTEYKESDIWSFIPPFLRNWRRIFTDRDSNINTEGNQNGVAKQRGTVVVRPDGYISAILEVSGRSAAFLCEYLKHL</sequence>
<dbReference type="EMBL" id="JAACJN010000658">
    <property type="protein sequence ID" value="KAF5335916.1"/>
    <property type="molecule type" value="Genomic_DNA"/>
</dbReference>
<evidence type="ECO:0000313" key="3">
    <source>
        <dbReference type="EMBL" id="KAF5335916.1"/>
    </source>
</evidence>
<dbReference type="Pfam" id="PF07976">
    <property type="entry name" value="Phe_hydrox_dim"/>
    <property type="match status" value="1"/>
</dbReference>
<dbReference type="Proteomes" id="UP000518752">
    <property type="component" value="Unassembled WGS sequence"/>
</dbReference>
<dbReference type="OrthoDB" id="1716816at2759"/>
<accession>A0A8H5C6A4</accession>
<dbReference type="Gene3D" id="3.40.30.20">
    <property type="match status" value="1"/>
</dbReference>
<dbReference type="InterPro" id="IPR036249">
    <property type="entry name" value="Thioredoxin-like_sf"/>
</dbReference>
<proteinExistence type="predicted"/>
<keyword evidence="1" id="KW-0560">Oxidoreductase</keyword>
<protein>
    <recommendedName>
        <fullName evidence="2">Phenol hydroxylase-like C-terminal dimerisation domain-containing protein</fullName>
    </recommendedName>
</protein>
<dbReference type="AlphaFoldDB" id="A0A8H5C6A4"/>
<dbReference type="InterPro" id="IPR038220">
    <property type="entry name" value="PHOX_C_sf"/>
</dbReference>
<reference evidence="3 4" key="1">
    <citation type="journal article" date="2020" name="ISME J.">
        <title>Uncovering the hidden diversity of litter-decomposition mechanisms in mushroom-forming fungi.</title>
        <authorList>
            <person name="Floudas D."/>
            <person name="Bentzer J."/>
            <person name="Ahren D."/>
            <person name="Johansson T."/>
            <person name="Persson P."/>
            <person name="Tunlid A."/>
        </authorList>
    </citation>
    <scope>NUCLEOTIDE SEQUENCE [LARGE SCALE GENOMIC DNA]</scope>
    <source>
        <strain evidence="3 4">CBS 406.79</strain>
    </source>
</reference>